<name>A0A6J5NJX4_9CAUD</name>
<accession>A0A6J5NJX4</accession>
<evidence type="ECO:0000313" key="1">
    <source>
        <dbReference type="EMBL" id="CAB4157545.1"/>
    </source>
</evidence>
<sequence>MKEFNPNAKFFAFNAPVIDPTLPKIFESRGQSWVWYGNDNLFPNLQVTPLYNGSAINRSCITSKHIYTIGEGLETKNKDLEYVLKRANETEGWNDIFAKAALDYILYGGLCLNIIWNQLGDKIVDMYHVDFNTVRSGHIDRETDKVEWYYYSADWGRYKKDIYRPKAFKSFSPSQADLYPNQLLYFFDHSPSNIFYPVPSYSGSLTDISLDISVASFHYYNLQNGLSPSLFISMNNGIPAPEERQDIYQELASSFSGVENVGKFFLSFSDSKENGTEITPIDSANDDYYLTLENRITSRILTGHRITSPLLLGIKDSGGSSLSNNKDEILVASNHFNATVIKPIQKVLLKVFDRLLHYYGYDTDLYIKPLNLFDEDNQQIGEATVDAQV</sequence>
<dbReference type="EMBL" id="LR796650">
    <property type="protein sequence ID" value="CAB4157545.1"/>
    <property type="molecule type" value="Genomic_DNA"/>
</dbReference>
<organism evidence="1">
    <name type="scientific">uncultured Caudovirales phage</name>
    <dbReference type="NCBI Taxonomy" id="2100421"/>
    <lineage>
        <taxon>Viruses</taxon>
        <taxon>Duplodnaviria</taxon>
        <taxon>Heunggongvirae</taxon>
        <taxon>Uroviricota</taxon>
        <taxon>Caudoviricetes</taxon>
        <taxon>Peduoviridae</taxon>
        <taxon>Maltschvirus</taxon>
        <taxon>Maltschvirus maltsch</taxon>
    </lineage>
</organism>
<reference evidence="1" key="1">
    <citation type="submission" date="2020-04" db="EMBL/GenBank/DDBJ databases">
        <authorList>
            <person name="Chiriac C."/>
            <person name="Salcher M."/>
            <person name="Ghai R."/>
            <person name="Kavagutti S V."/>
        </authorList>
    </citation>
    <scope>NUCLEOTIDE SEQUENCE</scope>
</reference>
<protein>
    <submittedName>
        <fullName evidence="1">Portal vertex protein</fullName>
    </submittedName>
</protein>
<gene>
    <name evidence="1" type="ORF">UFOVP693_32</name>
</gene>
<proteinExistence type="predicted"/>